<evidence type="ECO:0000313" key="2">
    <source>
        <dbReference type="EMBL" id="KAE9539942.1"/>
    </source>
</evidence>
<protein>
    <recommendedName>
        <fullName evidence="4">Transmembrane protein</fullName>
    </recommendedName>
</protein>
<keyword evidence="1" id="KW-1133">Transmembrane helix</keyword>
<reference evidence="2 3" key="1">
    <citation type="submission" date="2019-08" db="EMBL/GenBank/DDBJ databases">
        <title>The genome of the soybean aphid Biotype 1, its phylome, world population structure and adaptation to the North American continent.</title>
        <authorList>
            <person name="Giordano R."/>
            <person name="Donthu R.K."/>
            <person name="Hernandez A.G."/>
            <person name="Wright C.L."/>
            <person name="Zimin A.V."/>
        </authorList>
    </citation>
    <scope>NUCLEOTIDE SEQUENCE [LARGE SCALE GENOMIC DNA]</scope>
    <source>
        <tissue evidence="2">Whole aphids</tissue>
    </source>
</reference>
<feature type="transmembrane region" description="Helical" evidence="1">
    <location>
        <begin position="42"/>
        <end position="61"/>
    </location>
</feature>
<organism evidence="2 3">
    <name type="scientific">Aphis glycines</name>
    <name type="common">Soybean aphid</name>
    <dbReference type="NCBI Taxonomy" id="307491"/>
    <lineage>
        <taxon>Eukaryota</taxon>
        <taxon>Metazoa</taxon>
        <taxon>Ecdysozoa</taxon>
        <taxon>Arthropoda</taxon>
        <taxon>Hexapoda</taxon>
        <taxon>Insecta</taxon>
        <taxon>Pterygota</taxon>
        <taxon>Neoptera</taxon>
        <taxon>Paraneoptera</taxon>
        <taxon>Hemiptera</taxon>
        <taxon>Sternorrhyncha</taxon>
        <taxon>Aphidomorpha</taxon>
        <taxon>Aphidoidea</taxon>
        <taxon>Aphididae</taxon>
        <taxon>Aphidini</taxon>
        <taxon>Aphis</taxon>
        <taxon>Aphis</taxon>
    </lineage>
</organism>
<dbReference type="EMBL" id="VYZN01000014">
    <property type="protein sequence ID" value="KAE9539942.1"/>
    <property type="molecule type" value="Genomic_DNA"/>
</dbReference>
<proteinExistence type="predicted"/>
<evidence type="ECO:0008006" key="4">
    <source>
        <dbReference type="Google" id="ProtNLM"/>
    </source>
</evidence>
<keyword evidence="1" id="KW-0812">Transmembrane</keyword>
<dbReference type="Proteomes" id="UP000475862">
    <property type="component" value="Unassembled WGS sequence"/>
</dbReference>
<sequence length="177" mass="20935">MEILSGARNCQGDLMIFIIVKVVEVLKIQYKLKMTNPRNLKHTLVIIQIIEFFIMMVVNLFTTAVQIQVKKFTNLKHFFLEVQHWVVKLENSLRKKIIRNLVKMHTLILVLNTFPYYEIVKPIKKFKIIIFCINLIEVNKVDSYELMNISNTSYVLVITYHTELKSIKIAVNFSNRF</sequence>
<keyword evidence="1" id="KW-0472">Membrane</keyword>
<evidence type="ECO:0000256" key="1">
    <source>
        <dbReference type="SAM" id="Phobius"/>
    </source>
</evidence>
<accession>A0A6G0TW34</accession>
<keyword evidence="3" id="KW-1185">Reference proteome</keyword>
<evidence type="ECO:0000313" key="3">
    <source>
        <dbReference type="Proteomes" id="UP000475862"/>
    </source>
</evidence>
<gene>
    <name evidence="2" type="ORF">AGLY_005194</name>
</gene>
<name>A0A6G0TW34_APHGL</name>
<comment type="caution">
    <text evidence="2">The sequence shown here is derived from an EMBL/GenBank/DDBJ whole genome shotgun (WGS) entry which is preliminary data.</text>
</comment>
<dbReference type="AlphaFoldDB" id="A0A6G0TW34"/>